<dbReference type="SUPFAM" id="SSF51971">
    <property type="entry name" value="Nucleotide-binding domain"/>
    <property type="match status" value="1"/>
</dbReference>
<dbReference type="OrthoDB" id="7818064at2"/>
<proteinExistence type="predicted"/>
<dbReference type="RefSeq" id="WP_085792744.1">
    <property type="nucleotide sequence ID" value="NZ_FWFK01000005.1"/>
</dbReference>
<feature type="domain" description="FAD dependent oxidoreductase" evidence="2">
    <location>
        <begin position="5"/>
        <end position="328"/>
    </location>
</feature>
<evidence type="ECO:0000313" key="4">
    <source>
        <dbReference type="Proteomes" id="UP000193570"/>
    </source>
</evidence>
<dbReference type="InterPro" id="IPR006076">
    <property type="entry name" value="FAD-dep_OxRdtase"/>
</dbReference>
<organism evidence="3 4">
    <name type="scientific">Roseivivax jejudonensis</name>
    <dbReference type="NCBI Taxonomy" id="1529041"/>
    <lineage>
        <taxon>Bacteria</taxon>
        <taxon>Pseudomonadati</taxon>
        <taxon>Pseudomonadota</taxon>
        <taxon>Alphaproteobacteria</taxon>
        <taxon>Rhodobacterales</taxon>
        <taxon>Roseobacteraceae</taxon>
        <taxon>Roseivivax</taxon>
    </lineage>
</organism>
<dbReference type="AlphaFoldDB" id="A0A1X6ZTU4"/>
<dbReference type="PANTHER" id="PTHR13847:SF289">
    <property type="entry name" value="GLYCINE OXIDASE"/>
    <property type="match status" value="1"/>
</dbReference>
<reference evidence="3 4" key="1">
    <citation type="submission" date="2017-03" db="EMBL/GenBank/DDBJ databases">
        <authorList>
            <person name="Afonso C.L."/>
            <person name="Miller P.J."/>
            <person name="Scott M.A."/>
            <person name="Spackman E."/>
            <person name="Goraichik I."/>
            <person name="Dimitrov K.M."/>
            <person name="Suarez D.L."/>
            <person name="Swayne D.E."/>
        </authorList>
    </citation>
    <scope>NUCLEOTIDE SEQUENCE [LARGE SCALE GENOMIC DNA]</scope>
    <source>
        <strain evidence="3 4">CECT 8625</strain>
    </source>
</reference>
<accession>A0A1X6ZTU4</accession>
<keyword evidence="4" id="KW-1185">Reference proteome</keyword>
<dbReference type="EC" id="1.4.99.5" evidence="3"/>
<dbReference type="InterPro" id="IPR036188">
    <property type="entry name" value="FAD/NAD-bd_sf"/>
</dbReference>
<dbReference type="Proteomes" id="UP000193570">
    <property type="component" value="Unassembled WGS sequence"/>
</dbReference>
<dbReference type="Pfam" id="PF01266">
    <property type="entry name" value="DAO"/>
    <property type="match status" value="1"/>
</dbReference>
<dbReference type="Gene3D" id="3.50.50.60">
    <property type="entry name" value="FAD/NAD(P)-binding domain"/>
    <property type="match status" value="2"/>
</dbReference>
<sequence>MAAIDVTVRGAGIFGLSVAWACARRGASVRVIDPHGVAAGASGGIVGALAPHVPETWNEKKAFQLDSLLAAAAFWAEVRDVGGADPGYGRLGRLQPVEDDAGLERARERADGAAGHWRAAAEWRVIRAEAAGTFAPVTPTGWLVHDTLSARIHPRRACEALAAALRVRGVEIVADACESGAVVWATGWRGLSEMTDAAGRPAGAGVKGQAALIRHDAGAVPQVFADGLHVVPHDDGTVAIGSTSERTFDAPDATDAQVDDLVARAVRVLPVLAGAEIVARWAGVRPRARSRAPLLGPWPGRRNHFVANGGFKIGFGMAPRVGDVMADLVLEARDAIPVPFHAEAALGPGSAHGVRG</sequence>
<evidence type="ECO:0000259" key="2">
    <source>
        <dbReference type="Pfam" id="PF01266"/>
    </source>
</evidence>
<keyword evidence="1 3" id="KW-0560">Oxidoreductase</keyword>
<dbReference type="EMBL" id="FWFK01000005">
    <property type="protein sequence ID" value="SLN60837.1"/>
    <property type="molecule type" value="Genomic_DNA"/>
</dbReference>
<dbReference type="SUPFAM" id="SSF54373">
    <property type="entry name" value="FAD-linked reductases, C-terminal domain"/>
    <property type="match status" value="1"/>
</dbReference>
<gene>
    <name evidence="3" type="primary">hcnC_2</name>
    <name evidence="3" type="ORF">ROJ8625_03088</name>
</gene>
<dbReference type="Gene3D" id="3.30.9.10">
    <property type="entry name" value="D-Amino Acid Oxidase, subunit A, domain 2"/>
    <property type="match status" value="2"/>
</dbReference>
<evidence type="ECO:0000256" key="1">
    <source>
        <dbReference type="ARBA" id="ARBA00023002"/>
    </source>
</evidence>
<dbReference type="PANTHER" id="PTHR13847">
    <property type="entry name" value="SARCOSINE DEHYDROGENASE-RELATED"/>
    <property type="match status" value="1"/>
</dbReference>
<dbReference type="GO" id="GO:0050622">
    <property type="term" value="F:glycine dehydrogenase (cyanide-forming) activity"/>
    <property type="evidence" value="ECO:0007669"/>
    <property type="project" value="UniProtKB-EC"/>
</dbReference>
<dbReference type="GO" id="GO:0005737">
    <property type="term" value="C:cytoplasm"/>
    <property type="evidence" value="ECO:0007669"/>
    <property type="project" value="TreeGrafter"/>
</dbReference>
<evidence type="ECO:0000313" key="3">
    <source>
        <dbReference type="EMBL" id="SLN60837.1"/>
    </source>
</evidence>
<protein>
    <submittedName>
        <fullName evidence="3">Hydrogen cyanide synthase subunit HcnC</fullName>
        <ecNumber evidence="3">1.4.99.5</ecNumber>
    </submittedName>
</protein>
<name>A0A1X6ZTU4_9RHOB</name>